<dbReference type="AlphaFoldDB" id="A0A9P6Q614"/>
<accession>A0A9P6Q614</accession>
<gene>
    <name evidence="1" type="ORF">DFQ27_003917</name>
</gene>
<keyword evidence="2" id="KW-1185">Reference proteome</keyword>
<dbReference type="EMBL" id="JAAAJB010000273">
    <property type="protein sequence ID" value="KAG0259739.1"/>
    <property type="molecule type" value="Genomic_DNA"/>
</dbReference>
<evidence type="ECO:0000313" key="1">
    <source>
        <dbReference type="EMBL" id="KAG0259739.1"/>
    </source>
</evidence>
<dbReference type="OrthoDB" id="10454336at2759"/>
<organism evidence="1 2">
    <name type="scientific">Actinomortierella ambigua</name>
    <dbReference type="NCBI Taxonomy" id="1343610"/>
    <lineage>
        <taxon>Eukaryota</taxon>
        <taxon>Fungi</taxon>
        <taxon>Fungi incertae sedis</taxon>
        <taxon>Mucoromycota</taxon>
        <taxon>Mortierellomycotina</taxon>
        <taxon>Mortierellomycetes</taxon>
        <taxon>Mortierellales</taxon>
        <taxon>Mortierellaceae</taxon>
        <taxon>Actinomortierella</taxon>
    </lineage>
</organism>
<proteinExistence type="predicted"/>
<evidence type="ECO:0000313" key="2">
    <source>
        <dbReference type="Proteomes" id="UP000807716"/>
    </source>
</evidence>
<dbReference type="SUPFAM" id="SSF52047">
    <property type="entry name" value="RNI-like"/>
    <property type="match status" value="1"/>
</dbReference>
<dbReference type="Gene3D" id="3.80.10.10">
    <property type="entry name" value="Ribonuclease Inhibitor"/>
    <property type="match status" value="1"/>
</dbReference>
<name>A0A9P6Q614_9FUNG</name>
<reference evidence="1" key="1">
    <citation type="journal article" date="2020" name="Fungal Divers.">
        <title>Resolving the Mortierellaceae phylogeny through synthesis of multi-gene phylogenetics and phylogenomics.</title>
        <authorList>
            <person name="Vandepol N."/>
            <person name="Liber J."/>
            <person name="Desiro A."/>
            <person name="Na H."/>
            <person name="Kennedy M."/>
            <person name="Barry K."/>
            <person name="Grigoriev I.V."/>
            <person name="Miller A.N."/>
            <person name="O'Donnell K."/>
            <person name="Stajich J.E."/>
            <person name="Bonito G."/>
        </authorList>
    </citation>
    <scope>NUCLEOTIDE SEQUENCE</scope>
    <source>
        <strain evidence="1">BC1065</strain>
    </source>
</reference>
<comment type="caution">
    <text evidence="1">The sequence shown here is derived from an EMBL/GenBank/DDBJ whole genome shotgun (WGS) entry which is preliminary data.</text>
</comment>
<dbReference type="Proteomes" id="UP000807716">
    <property type="component" value="Unassembled WGS sequence"/>
</dbReference>
<dbReference type="InterPro" id="IPR032675">
    <property type="entry name" value="LRR_dom_sf"/>
</dbReference>
<protein>
    <submittedName>
        <fullName evidence="1">Uncharacterized protein</fullName>
    </submittedName>
</protein>
<sequence>MLEHLEYTQRRQHPVVKALRGRFPCLKSIVLDQLADLQKQDIATIVSDIPTLTRFHGQQFMPLGQATLDSLIARHAHTLTHVNIRQTTYDIHFEGIYCNGSPNYLRILLTAKQILLFPENCPNLVEFHAPMVEATSLVRSAHWACVHSLRVLVLGIFIVDQTLIAAKTRERALQDDLYTDTVRDEPWFVRQFAQPHQDTKRRLRIQRCPSRRYLRLNRAVFERLSHLTTLETLDISNPYKEQVSAPGALSLSFEGGLGKLGQLRRLRTFGFHQYPENKTPRKYEYLWMMQRWPMLQCLRLKECSVFQFEFPFVFVKDWVPGARIMPWTIELDHSERLPYELYRNPFIS</sequence>